<keyword evidence="2" id="KW-1185">Reference proteome</keyword>
<accession>A0A812ITY1</accession>
<reference evidence="1" key="1">
    <citation type="submission" date="2021-02" db="EMBL/GenBank/DDBJ databases">
        <authorList>
            <person name="Dougan E. K."/>
            <person name="Rhodes N."/>
            <person name="Thang M."/>
            <person name="Chan C."/>
        </authorList>
    </citation>
    <scope>NUCLEOTIDE SEQUENCE</scope>
</reference>
<dbReference type="OrthoDB" id="419156at2759"/>
<dbReference type="SUPFAM" id="SSF53335">
    <property type="entry name" value="S-adenosyl-L-methionine-dependent methyltransferases"/>
    <property type="match status" value="1"/>
</dbReference>
<sequence>MADWDEVLGEELQASRRLDEDIAACDAQRTPSTCGCDVESGQAFALPNKPAIWSAVLLKAAGTHLGYEEAGVSTSQSPRLQVLSGCTGCSAESFVLKAGHGSSNVGLRIDFDILSASESNPECQKFIIANHSEHFKHLRETVEKQLQPAGPCVICAKTGKACEDFNGQVRRQADVMVTGSPCDPFSVQRSKRFQCGAVKDHVAYRVTMSSVINMYVKHEPHVGVLEQVLGFTYPLGTTTDETPYQRPGPARVLLV</sequence>
<proteinExistence type="predicted"/>
<protein>
    <submittedName>
        <fullName evidence="1">Uncharacterized protein</fullName>
    </submittedName>
</protein>
<evidence type="ECO:0000313" key="2">
    <source>
        <dbReference type="Proteomes" id="UP000649617"/>
    </source>
</evidence>
<evidence type="ECO:0000313" key="1">
    <source>
        <dbReference type="EMBL" id="CAE7176144.1"/>
    </source>
</evidence>
<dbReference type="EMBL" id="CAJNIZ010000826">
    <property type="protein sequence ID" value="CAE7176144.1"/>
    <property type="molecule type" value="Genomic_DNA"/>
</dbReference>
<name>A0A812ITY1_SYMPI</name>
<organism evidence="1 2">
    <name type="scientific">Symbiodinium pilosum</name>
    <name type="common">Dinoflagellate</name>
    <dbReference type="NCBI Taxonomy" id="2952"/>
    <lineage>
        <taxon>Eukaryota</taxon>
        <taxon>Sar</taxon>
        <taxon>Alveolata</taxon>
        <taxon>Dinophyceae</taxon>
        <taxon>Suessiales</taxon>
        <taxon>Symbiodiniaceae</taxon>
        <taxon>Symbiodinium</taxon>
    </lineage>
</organism>
<dbReference type="InterPro" id="IPR029063">
    <property type="entry name" value="SAM-dependent_MTases_sf"/>
</dbReference>
<dbReference type="Proteomes" id="UP000649617">
    <property type="component" value="Unassembled WGS sequence"/>
</dbReference>
<dbReference type="AlphaFoldDB" id="A0A812ITY1"/>
<gene>
    <name evidence="1" type="ORF">SPIL2461_LOCUS906</name>
</gene>
<dbReference type="Gene3D" id="3.40.50.150">
    <property type="entry name" value="Vaccinia Virus protein VP39"/>
    <property type="match status" value="1"/>
</dbReference>
<comment type="caution">
    <text evidence="1">The sequence shown here is derived from an EMBL/GenBank/DDBJ whole genome shotgun (WGS) entry which is preliminary data.</text>
</comment>